<protein>
    <recommendedName>
        <fullName evidence="6">Gram-positive cocci surface proteins LPxTG domain-containing protein</fullName>
    </recommendedName>
</protein>
<evidence type="ECO:0000256" key="1">
    <source>
        <dbReference type="ARBA" id="ARBA00022512"/>
    </source>
</evidence>
<feature type="region of interest" description="Disordered" evidence="5">
    <location>
        <begin position="634"/>
        <end position="720"/>
    </location>
</feature>
<dbReference type="PROSITE" id="PS50847">
    <property type="entry name" value="GRAM_POS_ANCHORING"/>
    <property type="match status" value="1"/>
</dbReference>
<dbReference type="AlphaFoldDB" id="J9W2H7"/>
<sequence>MIKHSNKQLKRQLLLAAGVLVGVSTTTGLDQSKVHADDQVPTTATTPTTQQPATTSANTDSGQVTFQAPTQAEQTATDPSTPQAYGTGKMDTQATEETVTPTTSATESATVTQTPQATTDQTTQTTTQQPTVTAQTQQAPQAQQTTNQGVTEQTSAATQQTAAQTAQATQTDTQTTNHSSSKGTTATSKHKQRTTSQTPKQDKKAVKTAKADTNSTKQNKAEEVKETFVLWKNATGQDDRRNIIYRQVTINPQTRETTIEHYLFEPDNANDPEGTGKYRLLENNDPLIDEINKADDAGVVQTTLLGEDSTAAFLKAVEDGDDNVLSYKIVRNDTNDPRNIPEVIKDNGVAMIVQYYFKNDGNKPNQAVPVYVAQFDNGTGEPSYFSYNPDSDAFDIPVDSSDIDEAIRAGALQVGYTTDEDLTDFQRDYEASIAEGSQLTTWNKYKVITEDDEDRIPNGASSFTHETAEQKDYVKPSDANATEIHTVFIGSDGYVYKYDSESGDLVELSPEEQNEYNAAAAVAETKALLKKGGSKLEEAAIKSAVKDGSDFMTFNNTPYIVKSAHDNQNFHPDTVFYKPQGGGSTRYYAENTQYGVKITPAKTSYIYGMNESYAKSEAPLYTYAVNERYGVKVEKTVTPPGGGGGGNNGGGTPGVTPETPETPTPTPTPTPETPTPQPPVTEIPSPDDIVEQPQGLPAKDDEKEATSSSDKKTQSGKKEGLLYLKVNPNSASRGMTSLQALSGERGKTFKYANSTTDATVKPAVQQDLNVKGAAMLPQTGDTHSANWLALLGLSLLGLLGIGKLRKFRS</sequence>
<dbReference type="Proteomes" id="UP000007332">
    <property type="component" value="Chromosome"/>
</dbReference>
<feature type="region of interest" description="Disordered" evidence="5">
    <location>
        <begin position="32"/>
        <end position="222"/>
    </location>
</feature>
<keyword evidence="8" id="KW-1185">Reference proteome</keyword>
<accession>J9W2H7</accession>
<feature type="compositionally biased region" description="Low complexity" evidence="5">
    <location>
        <begin position="92"/>
        <end position="176"/>
    </location>
</feature>
<feature type="compositionally biased region" description="Basic and acidic residues" evidence="5">
    <location>
        <begin position="698"/>
        <end position="720"/>
    </location>
</feature>
<feature type="compositionally biased region" description="Polar residues" evidence="5">
    <location>
        <begin position="177"/>
        <end position="187"/>
    </location>
</feature>
<feature type="domain" description="Gram-positive cocci surface proteins LPxTG" evidence="6">
    <location>
        <begin position="776"/>
        <end position="809"/>
    </location>
</feature>
<dbReference type="HOGENOM" id="CLU_348445_0_0_9"/>
<keyword evidence="1" id="KW-0134">Cell wall</keyword>
<evidence type="ECO:0000256" key="2">
    <source>
        <dbReference type="ARBA" id="ARBA00022525"/>
    </source>
</evidence>
<feature type="compositionally biased region" description="Pro residues" evidence="5">
    <location>
        <begin position="660"/>
        <end position="681"/>
    </location>
</feature>
<dbReference type="NCBIfam" id="TIGR01167">
    <property type="entry name" value="LPXTG_anchor"/>
    <property type="match status" value="1"/>
</dbReference>
<gene>
    <name evidence="7" type="ORF">LBUCD034_0123</name>
</gene>
<evidence type="ECO:0000313" key="7">
    <source>
        <dbReference type="EMBL" id="AFR99234.1"/>
    </source>
</evidence>
<keyword evidence="4" id="KW-0572">Peptidoglycan-anchor</keyword>
<dbReference type="KEGG" id="lbn:LBUCD034_0123"/>
<dbReference type="EMBL" id="CP003043">
    <property type="protein sequence ID" value="AFR99234.1"/>
    <property type="molecule type" value="Genomic_DNA"/>
</dbReference>
<evidence type="ECO:0000256" key="5">
    <source>
        <dbReference type="SAM" id="MobiDB-lite"/>
    </source>
</evidence>
<name>J9W2H7_LENBU</name>
<dbReference type="PATRIC" id="fig|1071400.3.peg.119"/>
<feature type="compositionally biased region" description="Low complexity" evidence="5">
    <location>
        <begin position="41"/>
        <end position="55"/>
    </location>
</feature>
<feature type="compositionally biased region" description="Gly residues" evidence="5">
    <location>
        <begin position="640"/>
        <end position="653"/>
    </location>
</feature>
<dbReference type="RefSeq" id="WP_014939139.1">
    <property type="nucleotide sequence ID" value="NC_018610.1"/>
</dbReference>
<dbReference type="STRING" id="1071400.LBUCD034_0123"/>
<evidence type="ECO:0000256" key="4">
    <source>
        <dbReference type="ARBA" id="ARBA00023088"/>
    </source>
</evidence>
<dbReference type="OrthoDB" id="10018551at2"/>
<evidence type="ECO:0000259" key="6">
    <source>
        <dbReference type="PROSITE" id="PS50847"/>
    </source>
</evidence>
<reference evidence="7 8" key="1">
    <citation type="journal article" date="2012" name="J. Biotechnol.">
        <title>Insights into the completely annotated genome of Lactobacillus buchneri CD034, a strain isolated from stable grass silage.</title>
        <authorList>
            <person name="Heinl S."/>
            <person name="Wibberg D."/>
            <person name="Eikmeyer F."/>
            <person name="Szczepanowski R."/>
            <person name="Blom J."/>
            <person name="Linke B."/>
            <person name="Goesmann A."/>
            <person name="Grabherr R."/>
            <person name="Schwab H."/>
            <person name="Puhler A."/>
            <person name="Schluter A."/>
        </authorList>
    </citation>
    <scope>NUCLEOTIDE SEQUENCE [LARGE SCALE GENOMIC DNA]</scope>
    <source>
        <strain evidence="7 8">CD034</strain>
    </source>
</reference>
<feature type="compositionally biased region" description="Polar residues" evidence="5">
    <location>
        <begin position="56"/>
        <end position="84"/>
    </location>
</feature>
<dbReference type="InterPro" id="IPR019931">
    <property type="entry name" value="LPXTG_anchor"/>
</dbReference>
<evidence type="ECO:0000256" key="3">
    <source>
        <dbReference type="ARBA" id="ARBA00022729"/>
    </source>
</evidence>
<evidence type="ECO:0000313" key="8">
    <source>
        <dbReference type="Proteomes" id="UP000007332"/>
    </source>
</evidence>
<proteinExistence type="predicted"/>
<organism evidence="7 8">
    <name type="scientific">Lentilactobacillus buchneri subsp. silagei CD034</name>
    <dbReference type="NCBI Taxonomy" id="1071400"/>
    <lineage>
        <taxon>Bacteria</taxon>
        <taxon>Bacillati</taxon>
        <taxon>Bacillota</taxon>
        <taxon>Bacilli</taxon>
        <taxon>Lactobacillales</taxon>
        <taxon>Lactobacillaceae</taxon>
        <taxon>Lentilactobacillus</taxon>
        <taxon>Lentilactobacillus buchneri subsp. silagei</taxon>
    </lineage>
</organism>
<keyword evidence="2" id="KW-0964">Secreted</keyword>
<keyword evidence="3" id="KW-0732">Signal</keyword>